<dbReference type="SUPFAM" id="SSF81343">
    <property type="entry name" value="Fumarate reductase respiratory complex transmembrane subunits"/>
    <property type="match status" value="1"/>
</dbReference>
<dbReference type="CDD" id="cd03498">
    <property type="entry name" value="SQR_TypeB_2_TM"/>
    <property type="match status" value="1"/>
</dbReference>
<dbReference type="AlphaFoldDB" id="A0A0L6CJ84"/>
<dbReference type="RefSeq" id="WP_050670249.1">
    <property type="nucleotide sequence ID" value="NZ_LAIR01000002.1"/>
</dbReference>
<name>A0A0L6CJ84_9MICO</name>
<dbReference type="InterPro" id="IPR034804">
    <property type="entry name" value="SQR/QFR_C/D"/>
</dbReference>
<feature type="transmembrane region" description="Helical" evidence="1">
    <location>
        <begin position="73"/>
        <end position="93"/>
    </location>
</feature>
<evidence type="ECO:0000313" key="3">
    <source>
        <dbReference type="Proteomes" id="UP000037397"/>
    </source>
</evidence>
<keyword evidence="1" id="KW-0812">Transmembrane</keyword>
<sequence>MATNTLPAKKRTGKVGSTIFLKTLMASTGIIFVLYVIAHMYGNLKLFAGEESFNEYSEHLRTFGEPILPRHGLLTIIEVVLVLSLILHVYSAAQLAKRASQARPQKYAVKKRVAQTFSARWMRWGGLALLLFVIWHIINFTLPKVNVGDQGNGPDIKHNPYALVVDSFQVWWLTLIYLLAMVALGMHLRHGIWSASQTLGLTGTASARRTANLVAIAVALVVAVGFVLPPLFVLFGVID</sequence>
<dbReference type="Gene3D" id="1.20.1300.10">
    <property type="entry name" value="Fumarate reductase/succinate dehydrogenase, transmembrane subunit"/>
    <property type="match status" value="1"/>
</dbReference>
<protein>
    <submittedName>
        <fullName evidence="2">Succinate dehydrogenase</fullName>
    </submittedName>
</protein>
<keyword evidence="1" id="KW-1133">Transmembrane helix</keyword>
<dbReference type="STRING" id="1631356.VV01_12955"/>
<gene>
    <name evidence="2" type="ORF">VV01_12955</name>
</gene>
<keyword evidence="1" id="KW-0472">Membrane</keyword>
<proteinExistence type="predicted"/>
<accession>A0A0L6CJ84</accession>
<dbReference type="InterPro" id="IPR011138">
    <property type="entry name" value="Cytochrome_b-558"/>
</dbReference>
<dbReference type="GO" id="GO:0016020">
    <property type="term" value="C:membrane"/>
    <property type="evidence" value="ECO:0007669"/>
    <property type="project" value="InterPro"/>
</dbReference>
<feature type="transmembrane region" description="Helical" evidence="1">
    <location>
        <begin position="19"/>
        <end position="38"/>
    </location>
</feature>
<reference evidence="3" key="1">
    <citation type="submission" date="2015-03" db="EMBL/GenBank/DDBJ databases">
        <title>Luteipulveratus halotolerans sp. nov., a novel actinobacterium (Dermacoccaceae) from Sarawak, Malaysia.</title>
        <authorList>
            <person name="Juboi H."/>
            <person name="Basik A."/>
            <person name="Shamsul S.S."/>
            <person name="Arnold P."/>
            <person name="Schmitt E.K."/>
            <person name="Sanglier J.-J."/>
            <person name="Yeo T."/>
        </authorList>
    </citation>
    <scope>NUCLEOTIDE SEQUENCE [LARGE SCALE GENOMIC DNA]</scope>
    <source>
        <strain evidence="3">C296001</strain>
    </source>
</reference>
<feature type="transmembrane region" description="Helical" evidence="1">
    <location>
        <begin position="213"/>
        <end position="238"/>
    </location>
</feature>
<keyword evidence="3" id="KW-1185">Reference proteome</keyword>
<dbReference type="NCBIfam" id="TIGR02046">
    <property type="entry name" value="sdhC_b558_fam"/>
    <property type="match status" value="1"/>
</dbReference>
<evidence type="ECO:0000313" key="2">
    <source>
        <dbReference type="EMBL" id="KNX37857.1"/>
    </source>
</evidence>
<dbReference type="OrthoDB" id="9788081at2"/>
<dbReference type="PATRIC" id="fig|1631356.3.peg.2543"/>
<dbReference type="EMBL" id="LAIR01000002">
    <property type="protein sequence ID" value="KNX37857.1"/>
    <property type="molecule type" value="Genomic_DNA"/>
</dbReference>
<comment type="caution">
    <text evidence="2">The sequence shown here is derived from an EMBL/GenBank/DDBJ whole genome shotgun (WGS) entry which is preliminary data.</text>
</comment>
<dbReference type="Proteomes" id="UP000037397">
    <property type="component" value="Unassembled WGS sequence"/>
</dbReference>
<feature type="transmembrane region" description="Helical" evidence="1">
    <location>
        <begin position="170"/>
        <end position="192"/>
    </location>
</feature>
<feature type="transmembrane region" description="Helical" evidence="1">
    <location>
        <begin position="121"/>
        <end position="138"/>
    </location>
</feature>
<organism evidence="2 3">
    <name type="scientific">Luteipulveratus halotolerans</name>
    <dbReference type="NCBI Taxonomy" id="1631356"/>
    <lineage>
        <taxon>Bacteria</taxon>
        <taxon>Bacillati</taxon>
        <taxon>Actinomycetota</taxon>
        <taxon>Actinomycetes</taxon>
        <taxon>Micrococcales</taxon>
        <taxon>Dermacoccaceae</taxon>
        <taxon>Luteipulveratus</taxon>
    </lineage>
</organism>
<evidence type="ECO:0000256" key="1">
    <source>
        <dbReference type="SAM" id="Phobius"/>
    </source>
</evidence>